<feature type="region of interest" description="Disordered" evidence="1">
    <location>
        <begin position="19"/>
        <end position="144"/>
    </location>
</feature>
<gene>
    <name evidence="2" type="ORF">pipiens_002466</name>
</gene>
<organism evidence="2 3">
    <name type="scientific">Culex pipiens pipiens</name>
    <name type="common">Northern house mosquito</name>
    <dbReference type="NCBI Taxonomy" id="38569"/>
    <lineage>
        <taxon>Eukaryota</taxon>
        <taxon>Metazoa</taxon>
        <taxon>Ecdysozoa</taxon>
        <taxon>Arthropoda</taxon>
        <taxon>Hexapoda</taxon>
        <taxon>Insecta</taxon>
        <taxon>Pterygota</taxon>
        <taxon>Neoptera</taxon>
        <taxon>Endopterygota</taxon>
        <taxon>Diptera</taxon>
        <taxon>Nematocera</taxon>
        <taxon>Culicoidea</taxon>
        <taxon>Culicidae</taxon>
        <taxon>Culicinae</taxon>
        <taxon>Culicini</taxon>
        <taxon>Culex</taxon>
        <taxon>Culex</taxon>
    </lineage>
</organism>
<evidence type="ECO:0000313" key="2">
    <source>
        <dbReference type="EMBL" id="KAL1397866.1"/>
    </source>
</evidence>
<feature type="compositionally biased region" description="Pro residues" evidence="1">
    <location>
        <begin position="94"/>
        <end position="116"/>
    </location>
</feature>
<proteinExistence type="predicted"/>
<name>A0ABD1DDW6_CULPP</name>
<reference evidence="2 3" key="1">
    <citation type="submission" date="2024-05" db="EMBL/GenBank/DDBJ databases">
        <title>Culex pipiens pipiens assembly and annotation.</title>
        <authorList>
            <person name="Alout H."/>
            <person name="Durand T."/>
        </authorList>
    </citation>
    <scope>NUCLEOTIDE SEQUENCE [LARGE SCALE GENOMIC DNA]</scope>
    <source>
        <strain evidence="2">HA-2024</strain>
        <tissue evidence="2">Whole body</tissue>
    </source>
</reference>
<protein>
    <submittedName>
        <fullName evidence="2">Uncharacterized protein</fullName>
    </submittedName>
</protein>
<evidence type="ECO:0000256" key="1">
    <source>
        <dbReference type="SAM" id="MobiDB-lite"/>
    </source>
</evidence>
<sequence>MCESFGNNQFHRAIQPVKMSHYPPYQPHGTPLPHNPHEGPISHTVFPPEMNPNYPHRPLQDPPHHHYPGQVQYPPPHLMPPSSDGSDVTYYPPGHYPPGQYPPPGHYPPGQFPPHHYPNYDQAVAFGGGAAAANPRKAPEEKKS</sequence>
<accession>A0ABD1DDW6</accession>
<dbReference type="EMBL" id="JBEHCU010006109">
    <property type="protein sequence ID" value="KAL1397866.1"/>
    <property type="molecule type" value="Genomic_DNA"/>
</dbReference>
<dbReference type="Proteomes" id="UP001562425">
    <property type="component" value="Unassembled WGS sequence"/>
</dbReference>
<dbReference type="AlphaFoldDB" id="A0ABD1DDW6"/>
<keyword evidence="3" id="KW-1185">Reference proteome</keyword>
<comment type="caution">
    <text evidence="2">The sequence shown here is derived from an EMBL/GenBank/DDBJ whole genome shotgun (WGS) entry which is preliminary data.</text>
</comment>
<evidence type="ECO:0000313" key="3">
    <source>
        <dbReference type="Proteomes" id="UP001562425"/>
    </source>
</evidence>